<dbReference type="OrthoDB" id="48036at2759"/>
<dbReference type="InterPro" id="IPR052436">
    <property type="entry name" value="LTO1_adapter"/>
</dbReference>
<reference evidence="1" key="1">
    <citation type="thesis" date="2020" institute="ProQuest LLC" country="789 East Eisenhower Parkway, Ann Arbor, MI, USA">
        <title>Comparative Genomics and Chromosome Evolution.</title>
        <authorList>
            <person name="Mudd A.B."/>
        </authorList>
    </citation>
    <scope>NUCLEOTIDE SEQUENCE</scope>
    <source>
        <strain evidence="1">HN-11 Male</strain>
        <tissue evidence="1">Kidney and liver</tissue>
    </source>
</reference>
<dbReference type="PANTHER" id="PTHR28532">
    <property type="entry name" value="GEO13458P1"/>
    <property type="match status" value="1"/>
</dbReference>
<evidence type="ECO:0000313" key="1">
    <source>
        <dbReference type="EMBL" id="KAG9469459.1"/>
    </source>
</evidence>
<evidence type="ECO:0000313" key="2">
    <source>
        <dbReference type="Proteomes" id="UP000770717"/>
    </source>
</evidence>
<accession>A0A8J6JZA0</accession>
<dbReference type="Proteomes" id="UP000770717">
    <property type="component" value="Unassembled WGS sequence"/>
</dbReference>
<dbReference type="EMBL" id="WNTK01000518">
    <property type="protein sequence ID" value="KAG9469459.1"/>
    <property type="molecule type" value="Genomic_DNA"/>
</dbReference>
<dbReference type="PANTHER" id="PTHR28532:SF1">
    <property type="entry name" value="ORAL CANCER OVEREXPRESSED 1"/>
    <property type="match status" value="1"/>
</dbReference>
<comment type="caution">
    <text evidence="1">The sequence shown here is derived from an EMBL/GenBank/DDBJ whole genome shotgun (WGS) entry which is preliminary data.</text>
</comment>
<proteinExistence type="predicted"/>
<organism evidence="1 2">
    <name type="scientific">Eleutherodactylus coqui</name>
    <name type="common">Puerto Rican coqui</name>
    <dbReference type="NCBI Taxonomy" id="57060"/>
    <lineage>
        <taxon>Eukaryota</taxon>
        <taxon>Metazoa</taxon>
        <taxon>Chordata</taxon>
        <taxon>Craniata</taxon>
        <taxon>Vertebrata</taxon>
        <taxon>Euteleostomi</taxon>
        <taxon>Amphibia</taxon>
        <taxon>Batrachia</taxon>
        <taxon>Anura</taxon>
        <taxon>Neobatrachia</taxon>
        <taxon>Hyloidea</taxon>
        <taxon>Eleutherodactylidae</taxon>
        <taxon>Eleutherodactylinae</taxon>
        <taxon>Eleutherodactylus</taxon>
        <taxon>Eleutherodactylus</taxon>
    </lineage>
</organism>
<sequence>MESADDLFEGIVMCEERYHGEGYEEGFAEGNHVGETEGKQYGALYGARAGSELGCYLGFASTWRLLLSPNTDEKQSKKIKTLDSLIKMIQSFPTDDPTNDKLQDELSRIRGKVKQLCSMLNIQPDFRMNYDNSGLSF</sequence>
<dbReference type="AlphaFoldDB" id="A0A8J6JZA0"/>
<name>A0A8J6JZA0_ELECQ</name>
<protein>
    <recommendedName>
        <fullName evidence="3">Oral cancer overexpressed 1</fullName>
    </recommendedName>
</protein>
<evidence type="ECO:0008006" key="3">
    <source>
        <dbReference type="Google" id="ProtNLM"/>
    </source>
</evidence>
<keyword evidence="2" id="KW-1185">Reference proteome</keyword>
<gene>
    <name evidence="1" type="ORF">GDO78_020471</name>
</gene>